<gene>
    <name evidence="4" type="ORF">VKT23_014345</name>
</gene>
<dbReference type="InterPro" id="IPR010730">
    <property type="entry name" value="HET"/>
</dbReference>
<evidence type="ECO:0000313" key="4">
    <source>
        <dbReference type="EMBL" id="KAK7446650.1"/>
    </source>
</evidence>
<reference evidence="4 5" key="1">
    <citation type="submission" date="2024-01" db="EMBL/GenBank/DDBJ databases">
        <title>A draft genome for the cacao thread blight pathogen Marasmiellus scandens.</title>
        <authorList>
            <person name="Baruah I.K."/>
            <person name="Leung J."/>
            <person name="Bukari Y."/>
            <person name="Amoako-Attah I."/>
            <person name="Meinhardt L.W."/>
            <person name="Bailey B.A."/>
            <person name="Cohen S.P."/>
        </authorList>
    </citation>
    <scope>NUCLEOTIDE SEQUENCE [LARGE SCALE GENOMIC DNA]</scope>
    <source>
        <strain evidence="4 5">GH-19</strain>
    </source>
</reference>
<name>A0ABR1J3R2_9AGAR</name>
<dbReference type="EMBL" id="JBANRG010000043">
    <property type="protein sequence ID" value="KAK7446650.1"/>
    <property type="molecule type" value="Genomic_DNA"/>
</dbReference>
<evidence type="ECO:0000259" key="2">
    <source>
        <dbReference type="Pfam" id="PF06985"/>
    </source>
</evidence>
<dbReference type="Proteomes" id="UP001498398">
    <property type="component" value="Unassembled WGS sequence"/>
</dbReference>
<evidence type="ECO:0000259" key="3">
    <source>
        <dbReference type="Pfam" id="PF26640"/>
    </source>
</evidence>
<feature type="region of interest" description="Disordered" evidence="1">
    <location>
        <begin position="364"/>
        <end position="409"/>
    </location>
</feature>
<keyword evidence="5" id="KW-1185">Reference proteome</keyword>
<evidence type="ECO:0000313" key="5">
    <source>
        <dbReference type="Proteomes" id="UP001498398"/>
    </source>
</evidence>
<proteinExistence type="predicted"/>
<evidence type="ECO:0008006" key="6">
    <source>
        <dbReference type="Google" id="ProtNLM"/>
    </source>
</evidence>
<organism evidence="4 5">
    <name type="scientific">Marasmiellus scandens</name>
    <dbReference type="NCBI Taxonomy" id="2682957"/>
    <lineage>
        <taxon>Eukaryota</taxon>
        <taxon>Fungi</taxon>
        <taxon>Dikarya</taxon>
        <taxon>Basidiomycota</taxon>
        <taxon>Agaricomycotina</taxon>
        <taxon>Agaricomycetes</taxon>
        <taxon>Agaricomycetidae</taxon>
        <taxon>Agaricales</taxon>
        <taxon>Marasmiineae</taxon>
        <taxon>Omphalotaceae</taxon>
        <taxon>Marasmiellus</taxon>
    </lineage>
</organism>
<dbReference type="PANTHER" id="PTHR10622:SF10">
    <property type="entry name" value="HET DOMAIN-CONTAINING PROTEIN"/>
    <property type="match status" value="1"/>
</dbReference>
<dbReference type="Pfam" id="PF26640">
    <property type="entry name" value="DUF8212"/>
    <property type="match status" value="1"/>
</dbReference>
<accession>A0ABR1J3R2</accession>
<evidence type="ECO:0000256" key="1">
    <source>
        <dbReference type="SAM" id="MobiDB-lite"/>
    </source>
</evidence>
<feature type="domain" description="Heterokaryon incompatibility" evidence="2">
    <location>
        <begin position="23"/>
        <end position="109"/>
    </location>
</feature>
<dbReference type="Pfam" id="PF06985">
    <property type="entry name" value="HET"/>
    <property type="match status" value="1"/>
</dbReference>
<protein>
    <recommendedName>
        <fullName evidence="6">HET-domain-containing protein</fullName>
    </recommendedName>
</protein>
<dbReference type="InterPro" id="IPR058525">
    <property type="entry name" value="DUF8212"/>
</dbReference>
<comment type="caution">
    <text evidence="4">The sequence shown here is derived from an EMBL/GenBank/DDBJ whole genome shotgun (WGS) entry which is preliminary data.</text>
</comment>
<sequence>MHLLHTTSFKLTEFAVDINIPPYAILSHTWNQEEVTFLDIQNLDIAHKKAGWSKVNNACAHAQKYHFEWIWIDCCCINKGSSAELSEALNSMYQYYLDAHVCYVYLSDAPQNLNPRDAESAFRRSKWFTRGWTLQELLAPTYVVFLDMDWVEIGTKYSLRDPISEITSIPVSVLEDGSTIDNFSIAQRMSWAAHRQTTRPEDLAYCLLGMFNINMSPIYGEGGARAFMRLQQEIIRVSDDRSIFAWIASPHEIEPRGLLARSPYEFRASGNVVRIRFDLGLDKQSSFSFNNNGLHIQLPLFLFHTDQYLAFLHCQSEIGGGYLAIYLQKMKDGKQYIRCRPSELILTSSMSATVATEEVVVMENQPNQRRSKRAQKFPNFELLPPPADSGIVTDSRDATGKDSLSSDDYDSRLEKSWTFTTNHNFGDGEQQDFDRFTVIFRCTKPWFEFKIISGTASPSGPADPEEIACFPFSADRTSVTRLKNGKALALSFHVTPLRHVWKINYLFQEAPSVPSLMTSLALSSPELGVLLPSGSGPLILLNVFPSDRFLHLDDKDRLFVPVSGNVTDPRTISYILTYKLRSNEWIPSVIFVGFGFHKNKVWTDTTIIPNEEYQPELVRQIWNSYLDNGSRAGARLRNQNSSSFRVSMTSSGPWAYEFTVEAKNLGRPGEKTPFNAYFLDFKVREVRENTRYIEARSPFPQLSLA</sequence>
<dbReference type="PANTHER" id="PTHR10622">
    <property type="entry name" value="HET DOMAIN-CONTAINING PROTEIN"/>
    <property type="match status" value="1"/>
</dbReference>
<feature type="domain" description="DUF8212" evidence="3">
    <location>
        <begin position="225"/>
        <end position="258"/>
    </location>
</feature>